<dbReference type="InterPro" id="IPR036864">
    <property type="entry name" value="Zn2-C6_fun-type_DNA-bd_sf"/>
</dbReference>
<feature type="region of interest" description="Disordered" evidence="6">
    <location>
        <begin position="553"/>
        <end position="578"/>
    </location>
</feature>
<organism evidence="8 9">
    <name type="scientific">Trichoderma asperellum (strain ATCC 204424 / CBS 433.97 / NBRC 101777)</name>
    <dbReference type="NCBI Taxonomy" id="1042311"/>
    <lineage>
        <taxon>Eukaryota</taxon>
        <taxon>Fungi</taxon>
        <taxon>Dikarya</taxon>
        <taxon>Ascomycota</taxon>
        <taxon>Pezizomycotina</taxon>
        <taxon>Sordariomycetes</taxon>
        <taxon>Hypocreomycetidae</taxon>
        <taxon>Hypocreales</taxon>
        <taxon>Hypocreaceae</taxon>
        <taxon>Trichoderma</taxon>
    </lineage>
</organism>
<dbReference type="GO" id="GO:0000976">
    <property type="term" value="F:transcription cis-regulatory region binding"/>
    <property type="evidence" value="ECO:0007669"/>
    <property type="project" value="TreeGrafter"/>
</dbReference>
<dbReference type="SUPFAM" id="SSF57701">
    <property type="entry name" value="Zn2/Cys6 DNA-binding domain"/>
    <property type="match status" value="1"/>
</dbReference>
<evidence type="ECO:0000313" key="9">
    <source>
        <dbReference type="Proteomes" id="UP000240493"/>
    </source>
</evidence>
<dbReference type="STRING" id="1042311.A0A2T3Z315"/>
<dbReference type="AlphaFoldDB" id="A0A2T3Z315"/>
<keyword evidence="2" id="KW-0805">Transcription regulation</keyword>
<dbReference type="OrthoDB" id="3365636at2759"/>
<dbReference type="SMART" id="SM00066">
    <property type="entry name" value="GAL4"/>
    <property type="match status" value="1"/>
</dbReference>
<protein>
    <recommendedName>
        <fullName evidence="7">Zn(2)-C6 fungal-type domain-containing protein</fullName>
    </recommendedName>
</protein>
<dbReference type="InterPro" id="IPR001138">
    <property type="entry name" value="Zn2Cys6_DnaBD"/>
</dbReference>
<evidence type="ECO:0000256" key="6">
    <source>
        <dbReference type="SAM" id="MobiDB-lite"/>
    </source>
</evidence>
<evidence type="ECO:0000313" key="8">
    <source>
        <dbReference type="EMBL" id="PTB39140.1"/>
    </source>
</evidence>
<comment type="subcellular location">
    <subcellularLocation>
        <location evidence="1">Nucleus</location>
    </subcellularLocation>
</comment>
<dbReference type="CDD" id="cd00067">
    <property type="entry name" value="GAL4"/>
    <property type="match status" value="1"/>
</dbReference>
<keyword evidence="5" id="KW-0539">Nucleus</keyword>
<reference evidence="8 9" key="1">
    <citation type="submission" date="2016-07" db="EMBL/GenBank/DDBJ databases">
        <title>Multiple horizontal gene transfer events from other fungi enriched the ability of initially mycotrophic Trichoderma (Ascomycota) to feed on dead plant biomass.</title>
        <authorList>
            <consortium name="DOE Joint Genome Institute"/>
            <person name="Aerts A."/>
            <person name="Atanasova L."/>
            <person name="Chenthamara K."/>
            <person name="Zhang J."/>
            <person name="Grujic M."/>
            <person name="Henrissat B."/>
            <person name="Kuo A."/>
            <person name="Salamov A."/>
            <person name="Lipzen A."/>
            <person name="Labutti K."/>
            <person name="Barry K."/>
            <person name="Miao Y."/>
            <person name="Rahimi M.J."/>
            <person name="Shen Q."/>
            <person name="Grigoriev I.V."/>
            <person name="Kubicek C.P."/>
            <person name="Druzhinina I.S."/>
        </authorList>
    </citation>
    <scope>NUCLEOTIDE SEQUENCE [LARGE SCALE GENOMIC DNA]</scope>
    <source>
        <strain evidence="8 9">CBS 433.97</strain>
    </source>
</reference>
<evidence type="ECO:0000256" key="2">
    <source>
        <dbReference type="ARBA" id="ARBA00023015"/>
    </source>
</evidence>
<dbReference type="PANTHER" id="PTHR31845:SF39">
    <property type="entry name" value="TRANSCRIPTION FACTOR PBCR-RELATED"/>
    <property type="match status" value="1"/>
</dbReference>
<evidence type="ECO:0000256" key="5">
    <source>
        <dbReference type="ARBA" id="ARBA00023242"/>
    </source>
</evidence>
<dbReference type="PROSITE" id="PS00463">
    <property type="entry name" value="ZN2_CY6_FUNGAL_1"/>
    <property type="match status" value="1"/>
</dbReference>
<dbReference type="GO" id="GO:0000981">
    <property type="term" value="F:DNA-binding transcription factor activity, RNA polymerase II-specific"/>
    <property type="evidence" value="ECO:0007669"/>
    <property type="project" value="InterPro"/>
</dbReference>
<dbReference type="GO" id="GO:0008270">
    <property type="term" value="F:zinc ion binding"/>
    <property type="evidence" value="ECO:0007669"/>
    <property type="project" value="InterPro"/>
</dbReference>
<dbReference type="GO" id="GO:0005634">
    <property type="term" value="C:nucleus"/>
    <property type="evidence" value="ECO:0007669"/>
    <property type="project" value="UniProtKB-SubCell"/>
</dbReference>
<keyword evidence="9" id="KW-1185">Reference proteome</keyword>
<keyword evidence="4" id="KW-0804">Transcription</keyword>
<dbReference type="EMBL" id="KZ679264">
    <property type="protein sequence ID" value="PTB39140.1"/>
    <property type="molecule type" value="Genomic_DNA"/>
</dbReference>
<proteinExistence type="predicted"/>
<dbReference type="PROSITE" id="PS50048">
    <property type="entry name" value="ZN2_CY6_FUNGAL_2"/>
    <property type="match status" value="1"/>
</dbReference>
<dbReference type="Pfam" id="PF00172">
    <property type="entry name" value="Zn_clus"/>
    <property type="match status" value="1"/>
</dbReference>
<name>A0A2T3Z315_TRIA4</name>
<keyword evidence="3" id="KW-0238">DNA-binding</keyword>
<dbReference type="PANTHER" id="PTHR31845">
    <property type="entry name" value="FINGER DOMAIN PROTEIN, PUTATIVE-RELATED"/>
    <property type="match status" value="1"/>
</dbReference>
<dbReference type="InterPro" id="IPR051089">
    <property type="entry name" value="prtT"/>
</dbReference>
<evidence type="ECO:0000256" key="4">
    <source>
        <dbReference type="ARBA" id="ARBA00023163"/>
    </source>
</evidence>
<dbReference type="Proteomes" id="UP000240493">
    <property type="component" value="Unassembled WGS sequence"/>
</dbReference>
<dbReference type="Gene3D" id="4.10.240.10">
    <property type="entry name" value="Zn(2)-C6 fungal-type DNA-binding domain"/>
    <property type="match status" value="1"/>
</dbReference>
<evidence type="ECO:0000256" key="1">
    <source>
        <dbReference type="ARBA" id="ARBA00004123"/>
    </source>
</evidence>
<sequence length="658" mass="74175">MIQKSACLSCRTSKIRCVLDTFAQHGKCKRCFNANSECVFSTIAPRQRRKRTDTRVTVLEKRLSELQAAVDLQRLAQDGSGATHATASQIALAPQPGYHDANVTCPGENRPRIGTEKYQPGEDDESSFGDCRHHPSLERLFASRLLSTDTAIRLFNDFTNNALPQYPILALTRAEDFDWFRAHQPTLLLSIIAAACRASNPSLFRKLSFHLRGELSEQVMVHGNRSVELVLAILIMVEWYDVPEDMRRLNFYSWIQTAGLMIRELGLWPWSEDAGSSVDYTMAQWRISFAAYLPLSTAAVSLRRPTPLVWTGSMRNGVDVFDKNSVLESDKRLVAWVRLQMIAEEVETLRVKVSLAAKVQGEADPSGLVDQLTLSSLESRFSRWRDDSQLVFNGSLRMHFFYCRIKFYELAVTCSPFRSASHRKTQPQSLAIARDMTYVRTIMSLIQSSHSALDTLVLFDTATYRCCPTVVSVRALYALQELFAIWKAVRSRQGYLSEFVTEEVLALKFYARQTEEFFKQVVGAEEFTVPRMALKALPNLLFSLDDIKNQERRHRVQQPERFNQGKSQGPALDSPSPSANDLEVILIIDLGEIQAPSVGQSRNQVQDGARTDATLEWPATLSTNDDFNTTLEDAFLAPELGTLIASDSVLDPGWLFSE</sequence>
<feature type="domain" description="Zn(2)-C6 fungal-type" evidence="7">
    <location>
        <begin position="6"/>
        <end position="40"/>
    </location>
</feature>
<gene>
    <name evidence="8" type="ORF">M441DRAFT_196177</name>
</gene>
<evidence type="ECO:0000256" key="3">
    <source>
        <dbReference type="ARBA" id="ARBA00023125"/>
    </source>
</evidence>
<accession>A0A2T3Z315</accession>
<evidence type="ECO:0000259" key="7">
    <source>
        <dbReference type="PROSITE" id="PS50048"/>
    </source>
</evidence>